<dbReference type="Proteomes" id="UP000094527">
    <property type="component" value="Unassembled WGS sequence"/>
</dbReference>
<evidence type="ECO:0000256" key="1">
    <source>
        <dbReference type="SAM" id="SignalP"/>
    </source>
</evidence>
<organism evidence="2 3">
    <name type="scientific">Orchesella cincta</name>
    <name type="common">Springtail</name>
    <name type="synonym">Podura cincta</name>
    <dbReference type="NCBI Taxonomy" id="48709"/>
    <lineage>
        <taxon>Eukaryota</taxon>
        <taxon>Metazoa</taxon>
        <taxon>Ecdysozoa</taxon>
        <taxon>Arthropoda</taxon>
        <taxon>Hexapoda</taxon>
        <taxon>Collembola</taxon>
        <taxon>Entomobryomorpha</taxon>
        <taxon>Entomobryoidea</taxon>
        <taxon>Orchesellidae</taxon>
        <taxon>Orchesellinae</taxon>
        <taxon>Orchesella</taxon>
    </lineage>
</organism>
<dbReference type="EMBL" id="LJIJ01000046">
    <property type="protein sequence ID" value="ODN04380.1"/>
    <property type="molecule type" value="Genomic_DNA"/>
</dbReference>
<accession>A0A1D2NGJ2</accession>
<reference evidence="2 3" key="1">
    <citation type="journal article" date="2016" name="Genome Biol. Evol.">
        <title>Gene Family Evolution Reflects Adaptation to Soil Environmental Stressors in the Genome of the Collembolan Orchesella cincta.</title>
        <authorList>
            <person name="Faddeeva-Vakhrusheva A."/>
            <person name="Derks M.F."/>
            <person name="Anvar S.Y."/>
            <person name="Agamennone V."/>
            <person name="Suring W."/>
            <person name="Smit S."/>
            <person name="van Straalen N.M."/>
            <person name="Roelofs D."/>
        </authorList>
    </citation>
    <scope>NUCLEOTIDE SEQUENCE [LARGE SCALE GENOMIC DNA]</scope>
    <source>
        <tissue evidence="2">Mixed pool</tissue>
    </source>
</reference>
<sequence>MSQLFALLVLMAVMAVASAHTIMAVMALPSLRWPWIQLSGYGSYGGYYGRSWIWCLL</sequence>
<feature type="signal peptide" evidence="1">
    <location>
        <begin position="1"/>
        <end position="19"/>
    </location>
</feature>
<evidence type="ECO:0000313" key="2">
    <source>
        <dbReference type="EMBL" id="ODN04380.1"/>
    </source>
</evidence>
<name>A0A1D2NGJ2_ORCCI</name>
<comment type="caution">
    <text evidence="2">The sequence shown here is derived from an EMBL/GenBank/DDBJ whole genome shotgun (WGS) entry which is preliminary data.</text>
</comment>
<feature type="chain" id="PRO_5008905523" evidence="1">
    <location>
        <begin position="20"/>
        <end position="57"/>
    </location>
</feature>
<protein>
    <submittedName>
        <fullName evidence="2">Uncharacterized protein</fullName>
    </submittedName>
</protein>
<dbReference type="AlphaFoldDB" id="A0A1D2NGJ2"/>
<gene>
    <name evidence="2" type="ORF">Ocin01_02321</name>
</gene>
<proteinExistence type="predicted"/>
<evidence type="ECO:0000313" key="3">
    <source>
        <dbReference type="Proteomes" id="UP000094527"/>
    </source>
</evidence>
<keyword evidence="3" id="KW-1185">Reference proteome</keyword>
<keyword evidence="1" id="KW-0732">Signal</keyword>